<dbReference type="Proteomes" id="UP000648352">
    <property type="component" value="Unassembled WGS sequence"/>
</dbReference>
<dbReference type="CDD" id="cd13580">
    <property type="entry name" value="PBP2_AlgQ_like_1"/>
    <property type="match status" value="1"/>
</dbReference>
<dbReference type="InterPro" id="IPR050490">
    <property type="entry name" value="Bact_solute-bd_prot1"/>
</dbReference>
<gene>
    <name evidence="6" type="ORF">H9651_08510</name>
</gene>
<evidence type="ECO:0000256" key="1">
    <source>
        <dbReference type="ARBA" id="ARBA00022475"/>
    </source>
</evidence>
<evidence type="ECO:0000256" key="2">
    <source>
        <dbReference type="ARBA" id="ARBA00022729"/>
    </source>
</evidence>
<protein>
    <submittedName>
        <fullName evidence="6">Extracellular solute-binding protein</fullName>
    </submittedName>
</protein>
<evidence type="ECO:0000256" key="3">
    <source>
        <dbReference type="ARBA" id="ARBA00023136"/>
    </source>
</evidence>
<evidence type="ECO:0000256" key="4">
    <source>
        <dbReference type="ARBA" id="ARBA00023139"/>
    </source>
</evidence>
<keyword evidence="5" id="KW-0449">Lipoprotein</keyword>
<evidence type="ECO:0000313" key="7">
    <source>
        <dbReference type="Proteomes" id="UP000648352"/>
    </source>
</evidence>
<comment type="caution">
    <text evidence="6">The sequence shown here is derived from an EMBL/GenBank/DDBJ whole genome shotgun (WGS) entry which is preliminary data.</text>
</comment>
<dbReference type="Pfam" id="PF01547">
    <property type="entry name" value="SBP_bac_1"/>
    <property type="match status" value="1"/>
</dbReference>
<dbReference type="RefSeq" id="WP_191718850.1">
    <property type="nucleotide sequence ID" value="NZ_JACSQP010000004.1"/>
</dbReference>
<keyword evidence="3" id="KW-0472">Membrane</keyword>
<keyword evidence="7" id="KW-1185">Reference proteome</keyword>
<dbReference type="PANTHER" id="PTHR43649">
    <property type="entry name" value="ARABINOSE-BINDING PROTEIN-RELATED"/>
    <property type="match status" value="1"/>
</dbReference>
<reference evidence="6 7" key="1">
    <citation type="submission" date="2020-08" db="EMBL/GenBank/DDBJ databases">
        <title>A Genomic Blueprint of the Chicken Gut Microbiome.</title>
        <authorList>
            <person name="Gilroy R."/>
            <person name="Ravi A."/>
            <person name="Getino M."/>
            <person name="Pursley I."/>
            <person name="Horton D.L."/>
            <person name="Alikhan N.-F."/>
            <person name="Baker D."/>
            <person name="Gharbi K."/>
            <person name="Hall N."/>
            <person name="Watson M."/>
            <person name="Adriaenssens E.M."/>
            <person name="Foster-Nyarko E."/>
            <person name="Jarju S."/>
            <person name="Secka A."/>
            <person name="Antonio M."/>
            <person name="Oren A."/>
            <person name="Chaudhuri R."/>
            <person name="La Ragione R.M."/>
            <person name="Hildebrand F."/>
            <person name="Pallen M.J."/>
        </authorList>
    </citation>
    <scope>NUCLEOTIDE SEQUENCE [LARGE SCALE GENOMIC DNA]</scope>
    <source>
        <strain evidence="6 7">Sa4CUA7</strain>
    </source>
</reference>
<dbReference type="EMBL" id="JACSQP010000004">
    <property type="protein sequence ID" value="MBD7957680.1"/>
    <property type="molecule type" value="Genomic_DNA"/>
</dbReference>
<keyword evidence="4" id="KW-0564">Palmitate</keyword>
<accession>A0ABR8S2J9</accession>
<dbReference type="SUPFAM" id="SSF53850">
    <property type="entry name" value="Periplasmic binding protein-like II"/>
    <property type="match status" value="1"/>
</dbReference>
<evidence type="ECO:0000313" key="6">
    <source>
        <dbReference type="EMBL" id="MBD7957680.1"/>
    </source>
</evidence>
<dbReference type="InterPro" id="IPR006059">
    <property type="entry name" value="SBP"/>
</dbReference>
<name>A0ABR8S2J9_9MICO</name>
<keyword evidence="1" id="KW-1003">Cell membrane</keyword>
<proteinExistence type="predicted"/>
<organism evidence="6 7">
    <name type="scientific">Microbacterium pullorum</name>
    <dbReference type="NCBI Taxonomy" id="2762236"/>
    <lineage>
        <taxon>Bacteria</taxon>
        <taxon>Bacillati</taxon>
        <taxon>Actinomycetota</taxon>
        <taxon>Actinomycetes</taxon>
        <taxon>Micrococcales</taxon>
        <taxon>Microbacteriaceae</taxon>
        <taxon>Microbacterium</taxon>
    </lineage>
</organism>
<evidence type="ECO:0000256" key="5">
    <source>
        <dbReference type="ARBA" id="ARBA00023288"/>
    </source>
</evidence>
<sequence length="509" mass="54826">MNHSKRIAGVALVAVGAITLAGCTGGGDAPESAELESLSIMAPYLVTNAPTADNEIEQAIEEIAGVDLDINWVPNSSYGDKTNITLAGDDIPHVMVIQGKDPGFVRNAEAGAFWDLTDYLPDYPNLDTTMPEVQQASSVNGTVYGIFRSRDVMRAAVIVRKDWLAAVGLETPTTTDDLYNVAKAFTEQDPDGNGVDDTYGLIIPKWPGAIGSNSPYDVIETWHGAGNRWTERDGELVPSFTTDEWLEAVEYEKRLVDEGLVNPDYATFDSANWNEPFLNGKGGIIIDVHSRAGVLINLLKESNPDDFADYVDVSGNLVGPDGELYAHPTTGYSGFLAIPKSKVRTEEQLRAVLEVLDKLNSAEAGPLLNHGIEGTTYTLEGDLAVPVADAPQTLKDAVLSYSQLGMNVTGFQGYLPKQSTDYEQEMYDKRKAIEASDLESATYDPAAAFVSETYIAKGAQLDTIVSDARIQYIAGQIDRNGLIAAIELWRTSGGDTVTAEINELAAQAG</sequence>
<dbReference type="PANTHER" id="PTHR43649:SF33">
    <property type="entry name" value="POLYGALACTURONAN_RHAMNOGALACTURONAN-BINDING PROTEIN YTCQ"/>
    <property type="match status" value="1"/>
</dbReference>
<keyword evidence="2" id="KW-0732">Signal</keyword>
<dbReference type="Gene3D" id="3.40.190.10">
    <property type="entry name" value="Periplasmic binding protein-like II"/>
    <property type="match status" value="2"/>
</dbReference>
<dbReference type="PROSITE" id="PS51257">
    <property type="entry name" value="PROKAR_LIPOPROTEIN"/>
    <property type="match status" value="1"/>
</dbReference>